<dbReference type="OrthoDB" id="312646at2759"/>
<feature type="transmembrane region" description="Helical" evidence="3">
    <location>
        <begin position="685"/>
        <end position="701"/>
    </location>
</feature>
<proteinExistence type="predicted"/>
<protein>
    <submittedName>
        <fullName evidence="4">Transmembrane protein, putative</fullName>
    </submittedName>
</protein>
<gene>
    <name evidence="4" type="ORF">TTHERM_00985060</name>
</gene>
<dbReference type="KEGG" id="tet:TTHERM_00985060"/>
<feature type="transmembrane region" description="Helical" evidence="3">
    <location>
        <begin position="236"/>
        <end position="257"/>
    </location>
</feature>
<dbReference type="InParanoid" id="Q233X2"/>
<keyword evidence="3" id="KW-1133">Transmembrane helix</keyword>
<dbReference type="Proteomes" id="UP000009168">
    <property type="component" value="Unassembled WGS sequence"/>
</dbReference>
<feature type="transmembrane region" description="Helical" evidence="3">
    <location>
        <begin position="534"/>
        <end position="556"/>
    </location>
</feature>
<dbReference type="GeneID" id="7846623"/>
<dbReference type="AlphaFoldDB" id="Q233X2"/>
<keyword evidence="5" id="KW-1185">Reference proteome</keyword>
<feature type="transmembrane region" description="Helical" evidence="3">
    <location>
        <begin position="204"/>
        <end position="224"/>
    </location>
</feature>
<dbReference type="HOGENOM" id="CLU_391062_0_0_1"/>
<feature type="region of interest" description="Disordered" evidence="2">
    <location>
        <begin position="1"/>
        <end position="32"/>
    </location>
</feature>
<feature type="coiled-coil region" evidence="1">
    <location>
        <begin position="339"/>
        <end position="367"/>
    </location>
</feature>
<evidence type="ECO:0000256" key="2">
    <source>
        <dbReference type="SAM" id="MobiDB-lite"/>
    </source>
</evidence>
<evidence type="ECO:0000313" key="5">
    <source>
        <dbReference type="Proteomes" id="UP000009168"/>
    </source>
</evidence>
<feature type="compositionally biased region" description="Polar residues" evidence="2">
    <location>
        <begin position="11"/>
        <end position="20"/>
    </location>
</feature>
<feature type="transmembrane region" description="Helical" evidence="3">
    <location>
        <begin position="407"/>
        <end position="427"/>
    </location>
</feature>
<keyword evidence="3 4" id="KW-0812">Transmembrane</keyword>
<evidence type="ECO:0000313" key="4">
    <source>
        <dbReference type="EMBL" id="EAR91812.1"/>
    </source>
</evidence>
<feature type="compositionally biased region" description="Basic and acidic residues" evidence="2">
    <location>
        <begin position="21"/>
        <end position="32"/>
    </location>
</feature>
<organism evidence="4 5">
    <name type="scientific">Tetrahymena thermophila (strain SB210)</name>
    <dbReference type="NCBI Taxonomy" id="312017"/>
    <lineage>
        <taxon>Eukaryota</taxon>
        <taxon>Sar</taxon>
        <taxon>Alveolata</taxon>
        <taxon>Ciliophora</taxon>
        <taxon>Intramacronucleata</taxon>
        <taxon>Oligohymenophorea</taxon>
        <taxon>Hymenostomatida</taxon>
        <taxon>Tetrahymenina</taxon>
        <taxon>Tetrahymenidae</taxon>
        <taxon>Tetrahymena</taxon>
    </lineage>
</organism>
<dbReference type="EMBL" id="GG662768">
    <property type="protein sequence ID" value="EAR91812.1"/>
    <property type="molecule type" value="Genomic_DNA"/>
</dbReference>
<evidence type="ECO:0000256" key="3">
    <source>
        <dbReference type="SAM" id="Phobius"/>
    </source>
</evidence>
<sequence length="706" mass="85653">MEQILKDPFQRISNRLSQEPSAEKDKVDQDHTFQNKSQEQFNMYQDNNIKPSLNVNNKQINRDENYFSGVSDESGNAKIKQADQRDREDLFQEGDQQSYIFGENLDRLFQSNRNASSFVSDSDYFKQDSCDFDCILEKNKTNKSNLKQIENSNIYASWIWTQFFEFFFYHLIYFIFGPFCIIFFYPFNGLFIYKNLRFGILGKFSYYQLFLWFLNLCFTISYFASKKDRATFEFFLLYNNWILLVFRIFSISCRYAMLHPYQIELYRTTYINKEEENKDFYLSNWKLQDDECVMEELYFASKRDEVDVSMFYCSFFQDINSNEIRESLDKIKKLHNEFYKQLRNKIKVTQKADEKSEQQEIKEVQEQNLQQKNYENPIACRNSYNGIVILHYLINQFSKLYPIYTKFYIPLFFAFLRSIIWIVYFSIYNQSRITSLEWYECILGSQLSLFNFLIYFLVVKFLLSQIADIHRIYYLNIQMLFLIKPKKDEKFICYKKVLPTLNVICYDTYKNWIQLRRLTIEYGKRFWLRGQANASFMLLYSLYPIIFIFLHLLDIFRFCNLNLWYLVFDFVVIFSFISISLYYTASINYQFIYHTQILEEIRIIFRNLVREDFIFQNDEFCSYLYRALLRKLRIKFDNNKQFIIKRIKAVIQQIDNVKNELVLLQNSQPFEFFGITITFTMLKNSILFMISLLTFAVNVYIKTHKS</sequence>
<feature type="transmembrane region" description="Helical" evidence="3">
    <location>
        <begin position="447"/>
        <end position="463"/>
    </location>
</feature>
<name>Q233X2_TETTS</name>
<dbReference type="eggNOG" id="ENOG502SNK1">
    <property type="taxonomic scope" value="Eukaryota"/>
</dbReference>
<keyword evidence="1" id="KW-0175">Coiled coil</keyword>
<reference evidence="5" key="1">
    <citation type="journal article" date="2006" name="PLoS Biol.">
        <title>Macronuclear genome sequence of the ciliate Tetrahymena thermophila, a model eukaryote.</title>
        <authorList>
            <person name="Eisen J.A."/>
            <person name="Coyne R.S."/>
            <person name="Wu M."/>
            <person name="Wu D."/>
            <person name="Thiagarajan M."/>
            <person name="Wortman J.R."/>
            <person name="Badger J.H."/>
            <person name="Ren Q."/>
            <person name="Amedeo P."/>
            <person name="Jones K.M."/>
            <person name="Tallon L.J."/>
            <person name="Delcher A.L."/>
            <person name="Salzberg S.L."/>
            <person name="Silva J.C."/>
            <person name="Haas B.J."/>
            <person name="Majoros W.H."/>
            <person name="Farzad M."/>
            <person name="Carlton J.M."/>
            <person name="Smith R.K. Jr."/>
            <person name="Garg J."/>
            <person name="Pearlman R.E."/>
            <person name="Karrer K.M."/>
            <person name="Sun L."/>
            <person name="Manning G."/>
            <person name="Elde N.C."/>
            <person name="Turkewitz A.P."/>
            <person name="Asai D.J."/>
            <person name="Wilkes D.E."/>
            <person name="Wang Y."/>
            <person name="Cai H."/>
            <person name="Collins K."/>
            <person name="Stewart B.A."/>
            <person name="Lee S.R."/>
            <person name="Wilamowska K."/>
            <person name="Weinberg Z."/>
            <person name="Ruzzo W.L."/>
            <person name="Wloga D."/>
            <person name="Gaertig J."/>
            <person name="Frankel J."/>
            <person name="Tsao C.-C."/>
            <person name="Gorovsky M.A."/>
            <person name="Keeling P.J."/>
            <person name="Waller R.F."/>
            <person name="Patron N.J."/>
            <person name="Cherry J.M."/>
            <person name="Stover N.A."/>
            <person name="Krieger C.J."/>
            <person name="del Toro C."/>
            <person name="Ryder H.F."/>
            <person name="Williamson S.C."/>
            <person name="Barbeau R.A."/>
            <person name="Hamilton E.P."/>
            <person name="Orias E."/>
        </authorList>
    </citation>
    <scope>NUCLEOTIDE SEQUENCE [LARGE SCALE GENOMIC DNA]</scope>
    <source>
        <strain evidence="5">SB210</strain>
    </source>
</reference>
<dbReference type="RefSeq" id="XP_001012057.1">
    <property type="nucleotide sequence ID" value="XM_001012057.1"/>
</dbReference>
<accession>Q233X2</accession>
<feature type="transmembrane region" description="Helical" evidence="3">
    <location>
        <begin position="167"/>
        <end position="192"/>
    </location>
</feature>
<feature type="transmembrane region" description="Helical" evidence="3">
    <location>
        <begin position="562"/>
        <end position="583"/>
    </location>
</feature>
<evidence type="ECO:0000256" key="1">
    <source>
        <dbReference type="SAM" id="Coils"/>
    </source>
</evidence>
<keyword evidence="3" id="KW-0472">Membrane</keyword>
<dbReference type="OMA" id="YHTILIL"/>